<dbReference type="AlphaFoldDB" id="A0A0E9ML74"/>
<accession>A0A0E9ML74</accession>
<dbReference type="RefSeq" id="WP_046347377.1">
    <property type="nucleotide sequence ID" value="NZ_BBWU01000016.1"/>
</dbReference>
<comment type="caution">
    <text evidence="1">The sequence shown here is derived from an EMBL/GenBank/DDBJ whole genome shotgun (WGS) entry which is preliminary data.</text>
</comment>
<dbReference type="EMBL" id="BBWU01000016">
    <property type="protein sequence ID" value="GAO38527.1"/>
    <property type="molecule type" value="Genomic_DNA"/>
</dbReference>
<reference evidence="1 2" key="1">
    <citation type="submission" date="2015-04" db="EMBL/GenBank/DDBJ databases">
        <title>Whole genome shotgun sequence of Sphingomonas changbaiensis NBRC 104936.</title>
        <authorList>
            <person name="Katano-Makiyama Y."/>
            <person name="Hosoyama A."/>
            <person name="Hashimoto M."/>
            <person name="Noguchi M."/>
            <person name="Tsuchikane K."/>
            <person name="Ohji S."/>
            <person name="Yamazoe A."/>
            <person name="Ichikawa N."/>
            <person name="Kimura A."/>
            <person name="Fujita N."/>
        </authorList>
    </citation>
    <scope>NUCLEOTIDE SEQUENCE [LARGE SCALE GENOMIC DNA]</scope>
    <source>
        <strain evidence="1 2">NBRC 104936</strain>
    </source>
</reference>
<protein>
    <submittedName>
        <fullName evidence="1">DNA polymerase III delta' subunit</fullName>
    </submittedName>
</protein>
<keyword evidence="2" id="KW-1185">Reference proteome</keyword>
<name>A0A0E9ML74_9SPHN</name>
<evidence type="ECO:0000313" key="1">
    <source>
        <dbReference type="EMBL" id="GAO38527.1"/>
    </source>
</evidence>
<sequence length="334" mass="36248">MTSLLGHDAQAAAFLSAMRSTRLHHAWLLTGPRGTGKASFARAAALRLLAEAADPETGGQGLDVDPEHRIARLFAAKSHPDFRLVEREPWKQDEIIPEIDRKGDEPLARNIRVKQVRMLERVLSVSPALSSRRAIVIDSADDMERGAANALLKSLEEPPAGTVFFLVSHMPGRLLPTIRSRCRLLRFGPLSDEQMRVVLRRELPEAAPDEIDALVKAGEGAPGQALRFAGLEIGALDAALEQMARTGDPSNATRASVAKSLALKAAQPRYEAFLERAPAFIAAQARIRRGPELDRALDLWAKSRDLAASAIGLSLDPQATAFQLGSYVAQLAEK</sequence>
<dbReference type="InterPro" id="IPR050238">
    <property type="entry name" value="DNA_Rep/Repair_Clamp_Loader"/>
</dbReference>
<evidence type="ECO:0000313" key="2">
    <source>
        <dbReference type="Proteomes" id="UP000033202"/>
    </source>
</evidence>
<dbReference type="STRING" id="1219043.SCH01S_16_00440"/>
<dbReference type="Pfam" id="PF13177">
    <property type="entry name" value="DNA_pol3_delta2"/>
    <property type="match status" value="1"/>
</dbReference>
<dbReference type="SUPFAM" id="SSF52540">
    <property type="entry name" value="P-loop containing nucleoside triphosphate hydrolases"/>
    <property type="match status" value="1"/>
</dbReference>
<dbReference type="GO" id="GO:0006261">
    <property type="term" value="P:DNA-templated DNA replication"/>
    <property type="evidence" value="ECO:0007669"/>
    <property type="project" value="TreeGrafter"/>
</dbReference>
<dbReference type="InterPro" id="IPR027417">
    <property type="entry name" value="P-loop_NTPase"/>
</dbReference>
<organism evidence="1 2">
    <name type="scientific">Sphingomonas changbaiensis NBRC 104936</name>
    <dbReference type="NCBI Taxonomy" id="1219043"/>
    <lineage>
        <taxon>Bacteria</taxon>
        <taxon>Pseudomonadati</taxon>
        <taxon>Pseudomonadota</taxon>
        <taxon>Alphaproteobacteria</taxon>
        <taxon>Sphingomonadales</taxon>
        <taxon>Sphingomonadaceae</taxon>
        <taxon>Sphingomonas</taxon>
    </lineage>
</organism>
<dbReference type="OrthoDB" id="9811073at2"/>
<proteinExistence type="predicted"/>
<dbReference type="PANTHER" id="PTHR11669">
    <property type="entry name" value="REPLICATION FACTOR C / DNA POLYMERASE III GAMMA-TAU SUBUNIT"/>
    <property type="match status" value="1"/>
</dbReference>
<dbReference type="GO" id="GO:0009360">
    <property type="term" value="C:DNA polymerase III complex"/>
    <property type="evidence" value="ECO:0007669"/>
    <property type="project" value="TreeGrafter"/>
</dbReference>
<dbReference type="PANTHER" id="PTHR11669:SF8">
    <property type="entry name" value="DNA POLYMERASE III SUBUNIT DELTA"/>
    <property type="match status" value="1"/>
</dbReference>
<dbReference type="Gene3D" id="3.40.50.300">
    <property type="entry name" value="P-loop containing nucleotide triphosphate hydrolases"/>
    <property type="match status" value="1"/>
</dbReference>
<gene>
    <name evidence="1" type="primary">holB</name>
    <name evidence="1" type="ORF">SCH01S_16_00440</name>
</gene>
<dbReference type="Proteomes" id="UP000033202">
    <property type="component" value="Unassembled WGS sequence"/>
</dbReference>